<name>A0A6J4Q327_9ACTN</name>
<gene>
    <name evidence="1" type="ORF">AVDCRST_MAG28-1499</name>
</gene>
<dbReference type="AlphaFoldDB" id="A0A6J4Q327"/>
<accession>A0A6J4Q327</accession>
<protein>
    <submittedName>
        <fullName evidence="1">Uncharacterized protein</fullName>
    </submittedName>
</protein>
<sequence>MAGKAHGNGEGTIGRRKDGRWYARYHALTSEGKKRKTVYDKTRQDEGRGYRTGCASMTCATLL</sequence>
<dbReference type="EMBL" id="CADCVE010000001">
    <property type="protein sequence ID" value="CAA9431691.1"/>
    <property type="molecule type" value="Genomic_DNA"/>
</dbReference>
<reference evidence="1" key="1">
    <citation type="submission" date="2020-02" db="EMBL/GenBank/DDBJ databases">
        <authorList>
            <person name="Meier V. D."/>
        </authorList>
    </citation>
    <scope>NUCLEOTIDE SEQUENCE</scope>
    <source>
        <strain evidence="1">AVDCRST_MAG28</strain>
    </source>
</reference>
<organism evidence="1">
    <name type="scientific">uncultured Rubrobacteraceae bacterium</name>
    <dbReference type="NCBI Taxonomy" id="349277"/>
    <lineage>
        <taxon>Bacteria</taxon>
        <taxon>Bacillati</taxon>
        <taxon>Actinomycetota</taxon>
        <taxon>Rubrobacteria</taxon>
        <taxon>Rubrobacterales</taxon>
        <taxon>Rubrobacteraceae</taxon>
        <taxon>environmental samples</taxon>
    </lineage>
</organism>
<evidence type="ECO:0000313" key="1">
    <source>
        <dbReference type="EMBL" id="CAA9431691.1"/>
    </source>
</evidence>
<proteinExistence type="predicted"/>